<gene>
    <name evidence="7" type="ORF">F8M49_05120</name>
</gene>
<dbReference type="PANTHER" id="PTHR30055:SF234">
    <property type="entry name" value="HTH-TYPE TRANSCRIPTIONAL REGULATOR BETI"/>
    <property type="match status" value="1"/>
</dbReference>
<evidence type="ECO:0000256" key="5">
    <source>
        <dbReference type="SAM" id="MobiDB-lite"/>
    </source>
</evidence>
<organism evidence="7 8">
    <name type="scientific">Rhodococcus zopfii</name>
    <dbReference type="NCBI Taxonomy" id="43772"/>
    <lineage>
        <taxon>Bacteria</taxon>
        <taxon>Bacillati</taxon>
        <taxon>Actinomycetota</taxon>
        <taxon>Actinomycetes</taxon>
        <taxon>Mycobacteriales</taxon>
        <taxon>Nocardiaceae</taxon>
        <taxon>Rhodococcus</taxon>
    </lineage>
</organism>
<dbReference type="PRINTS" id="PR00455">
    <property type="entry name" value="HTHTETR"/>
</dbReference>
<feature type="region of interest" description="Disordered" evidence="5">
    <location>
        <begin position="1"/>
        <end position="29"/>
    </location>
</feature>
<reference evidence="7 8" key="1">
    <citation type="submission" date="2019-10" db="EMBL/GenBank/DDBJ databases">
        <title>Draft Genome Assembly of Rhodococcus zopfii DSM44189.</title>
        <authorList>
            <person name="Sutton J.M."/>
            <person name="Akob D.M."/>
            <person name="Bushman T.J."/>
        </authorList>
    </citation>
    <scope>NUCLEOTIDE SEQUENCE [LARGE SCALE GENOMIC DNA]</scope>
    <source>
        <strain evidence="7 8">DSM 44189</strain>
    </source>
</reference>
<accession>A0ABU3WLV1</accession>
<keyword evidence="3" id="KW-0804">Transcription</keyword>
<dbReference type="Gene3D" id="1.10.357.10">
    <property type="entry name" value="Tetracycline Repressor, domain 2"/>
    <property type="match status" value="1"/>
</dbReference>
<dbReference type="InterPro" id="IPR009057">
    <property type="entry name" value="Homeodomain-like_sf"/>
</dbReference>
<dbReference type="InterPro" id="IPR001647">
    <property type="entry name" value="HTH_TetR"/>
</dbReference>
<dbReference type="PANTHER" id="PTHR30055">
    <property type="entry name" value="HTH-TYPE TRANSCRIPTIONAL REGULATOR RUTR"/>
    <property type="match status" value="1"/>
</dbReference>
<dbReference type="PROSITE" id="PS50977">
    <property type="entry name" value="HTH_TETR_2"/>
    <property type="match status" value="1"/>
</dbReference>
<dbReference type="EMBL" id="WBMO01000001">
    <property type="protein sequence ID" value="MDV2474961.1"/>
    <property type="molecule type" value="Genomic_DNA"/>
</dbReference>
<feature type="domain" description="HTH tetR-type" evidence="6">
    <location>
        <begin position="27"/>
        <end position="87"/>
    </location>
</feature>
<evidence type="ECO:0000256" key="4">
    <source>
        <dbReference type="PROSITE-ProRule" id="PRU00335"/>
    </source>
</evidence>
<feature type="compositionally biased region" description="Low complexity" evidence="5">
    <location>
        <begin position="10"/>
        <end position="19"/>
    </location>
</feature>
<dbReference type="Pfam" id="PF00440">
    <property type="entry name" value="TetR_N"/>
    <property type="match status" value="1"/>
</dbReference>
<evidence type="ECO:0000313" key="8">
    <source>
        <dbReference type="Proteomes" id="UP001275440"/>
    </source>
</evidence>
<name>A0ABU3WLV1_9NOCA</name>
<keyword evidence="2 4" id="KW-0238">DNA-binding</keyword>
<proteinExistence type="predicted"/>
<evidence type="ECO:0000256" key="1">
    <source>
        <dbReference type="ARBA" id="ARBA00023015"/>
    </source>
</evidence>
<evidence type="ECO:0000259" key="6">
    <source>
        <dbReference type="PROSITE" id="PS50977"/>
    </source>
</evidence>
<keyword evidence="8" id="KW-1185">Reference proteome</keyword>
<evidence type="ECO:0000313" key="7">
    <source>
        <dbReference type="EMBL" id="MDV2474961.1"/>
    </source>
</evidence>
<dbReference type="Proteomes" id="UP001275440">
    <property type="component" value="Unassembled WGS sequence"/>
</dbReference>
<dbReference type="InterPro" id="IPR050109">
    <property type="entry name" value="HTH-type_TetR-like_transc_reg"/>
</dbReference>
<feature type="DNA-binding region" description="H-T-H motif" evidence="4">
    <location>
        <begin position="50"/>
        <end position="69"/>
    </location>
</feature>
<dbReference type="SUPFAM" id="SSF46689">
    <property type="entry name" value="Homeodomain-like"/>
    <property type="match status" value="1"/>
</dbReference>
<evidence type="ECO:0000256" key="3">
    <source>
        <dbReference type="ARBA" id="ARBA00023163"/>
    </source>
</evidence>
<keyword evidence="1" id="KW-0805">Transcription regulation</keyword>
<evidence type="ECO:0000256" key="2">
    <source>
        <dbReference type="ARBA" id="ARBA00023125"/>
    </source>
</evidence>
<protein>
    <submittedName>
        <fullName evidence="7">TetR/AcrR family transcriptional regulator</fullName>
    </submittedName>
</protein>
<comment type="caution">
    <text evidence="7">The sequence shown here is derived from an EMBL/GenBank/DDBJ whole genome shotgun (WGS) entry which is preliminary data.</text>
</comment>
<sequence length="227" mass="24710">MPKTDSSAQPASNRRSYNSPRRRASAEDTRRAVLDAATELFTTRGWSATGMRDIARRAEVSVETVYATAGTKTDLLLRVIDVALVGDAEPIPVSARAEFLALGIGELADRAGAAADLLTAQFGRVALLERTLAHAAAADPDLAVRQRALHERRRVNFRQAAALVLGREPDPDLVDGLWAVGSPDVYLLLVENSGWTPQRYRDWIADAILRLLGPDPRTAVDTPPRHD</sequence>